<name>A0A8D9FSD7_9VIRU</name>
<organism evidence="1">
    <name type="scientific">uncultured marine phage</name>
    <dbReference type="NCBI Taxonomy" id="707152"/>
    <lineage>
        <taxon>Viruses</taxon>
        <taxon>environmental samples</taxon>
    </lineage>
</organism>
<proteinExistence type="predicted"/>
<protein>
    <submittedName>
        <fullName evidence="1">Uncharacterized protein</fullName>
    </submittedName>
</protein>
<accession>A0A8D9FSD7</accession>
<evidence type="ECO:0000313" key="1">
    <source>
        <dbReference type="EMBL" id="CAG7581223.1"/>
    </source>
</evidence>
<sequence>MRYILVKKYHREGYTLENHWDKFNHLMGYLNGIPSFTFTSLYGTTYQDRREKVKMELEIRGTLRSSTEHEIIIDLKSKKLDKHYLKIISKFKSVIRDIRLDDLLDKENEI</sequence>
<dbReference type="EMBL" id="OU342829">
    <property type="protein sequence ID" value="CAG7581223.1"/>
    <property type="molecule type" value="Genomic_DNA"/>
</dbReference>
<reference evidence="1" key="1">
    <citation type="submission" date="2021-06" db="EMBL/GenBank/DDBJ databases">
        <authorList>
            <person name="Gannon L."/>
            <person name="Redgwell R T."/>
            <person name="Michniewski S."/>
            <person name="Harrison D C."/>
            <person name="Millard A."/>
        </authorList>
    </citation>
    <scope>NUCLEOTIDE SEQUENCE</scope>
</reference>
<gene>
    <name evidence="1" type="ORF">SLAVMIC_00735</name>
</gene>